<comment type="catalytic activity">
    <reaction evidence="1 7">
        <text>Endonucleolytic cleavage at apurinic or apyrimidinic sites to products with a 5'-phosphate.</text>
        <dbReference type="EC" id="3.1.21.7"/>
    </reaction>
</comment>
<dbReference type="eggNOG" id="arCOG00929">
    <property type="taxonomic scope" value="Archaea"/>
</dbReference>
<dbReference type="PANTHER" id="PTHR28511">
    <property type="entry name" value="ENDONUCLEASE V"/>
    <property type="match status" value="1"/>
</dbReference>
<evidence type="ECO:0000256" key="6">
    <source>
        <dbReference type="ARBA" id="ARBA00022801"/>
    </source>
</evidence>
<dbReference type="EMBL" id="CP002839">
    <property type="protein sequence ID" value="AEH38711.1"/>
    <property type="molecule type" value="Genomic_DNA"/>
</dbReference>
<dbReference type="GO" id="GO:0006281">
    <property type="term" value="P:DNA repair"/>
    <property type="evidence" value="ECO:0007669"/>
    <property type="project" value="UniProtKB-UniRule"/>
</dbReference>
<keyword evidence="3 7" id="KW-0963">Cytoplasm</keyword>
<dbReference type="STRING" id="797210.Halxa_4106"/>
<dbReference type="PANTHER" id="PTHR28511:SF1">
    <property type="entry name" value="ENDONUCLEASE V"/>
    <property type="match status" value="1"/>
</dbReference>
<dbReference type="KEGG" id="hxa:Halxa_4106"/>
<reference evidence="9 10" key="1">
    <citation type="journal article" date="2012" name="Stand. Genomic Sci.">
        <title>Complete genome sequence of Halopiger xanaduensis type strain (SH-6(T)).</title>
        <authorList>
            <person name="Anderson I."/>
            <person name="Tindall B.J."/>
            <person name="Rohde M."/>
            <person name="Lucas S."/>
            <person name="Han J."/>
            <person name="Lapidus A."/>
            <person name="Cheng J.F."/>
            <person name="Goodwin L."/>
            <person name="Pitluck S."/>
            <person name="Peters L."/>
            <person name="Pati A."/>
            <person name="Mikhailova N."/>
            <person name="Pagani I."/>
            <person name="Teshima H."/>
            <person name="Han C."/>
            <person name="Tapia R."/>
            <person name="Land M."/>
            <person name="Woyke T."/>
            <person name="Klenk H.P."/>
            <person name="Kyrpides N."/>
            <person name="Ivanova N."/>
        </authorList>
    </citation>
    <scope>NUCLEOTIDE SEQUENCE [LARGE SCALE GENOMIC DNA]</scope>
    <source>
        <strain evidence="10">DSM 18323 / JCM 14033 / SH-6</strain>
    </source>
</reference>
<dbReference type="Gene3D" id="3.30.2170.10">
    <property type="entry name" value="archaeoglobus fulgidus dsm 4304 superfamily"/>
    <property type="match status" value="1"/>
</dbReference>
<dbReference type="RefSeq" id="WP_013881597.1">
    <property type="nucleotide sequence ID" value="NC_015666.1"/>
</dbReference>
<dbReference type="HOGENOM" id="CLU_047631_2_0_2"/>
<gene>
    <name evidence="7" type="primary">nfi</name>
    <name evidence="9" type="ordered locus">Halxa_4106</name>
</gene>
<comment type="cofactor">
    <cofactor evidence="7">
        <name>Mg(2+)</name>
        <dbReference type="ChEBI" id="CHEBI:18420"/>
    </cofactor>
</comment>
<dbReference type="GO" id="GO:0016891">
    <property type="term" value="F:RNA endonuclease activity producing 5'-phosphomonoesters, hydrolytic mechanism"/>
    <property type="evidence" value="ECO:0007669"/>
    <property type="project" value="TreeGrafter"/>
</dbReference>
<dbReference type="AlphaFoldDB" id="F8D4G6"/>
<dbReference type="GeneID" id="10799048"/>
<comment type="subcellular location">
    <subcellularLocation>
        <location evidence="2 7">Cytoplasm</location>
    </subcellularLocation>
</comment>
<dbReference type="GO" id="GO:0043737">
    <property type="term" value="F:deoxyribonuclease V activity"/>
    <property type="evidence" value="ECO:0007669"/>
    <property type="project" value="UniProtKB-UniRule"/>
</dbReference>
<evidence type="ECO:0000256" key="1">
    <source>
        <dbReference type="ARBA" id="ARBA00001835"/>
    </source>
</evidence>
<dbReference type="Pfam" id="PF04493">
    <property type="entry name" value="Endonuclease_5"/>
    <property type="match status" value="1"/>
</dbReference>
<dbReference type="EC" id="3.1.21.7" evidence="7"/>
<protein>
    <recommendedName>
        <fullName evidence="7">Endonuclease V</fullName>
        <ecNumber evidence="7">3.1.21.7</ecNumber>
    </recommendedName>
    <alternativeName>
        <fullName evidence="7">Deoxyinosine 3'endonuclease</fullName>
    </alternativeName>
    <alternativeName>
        <fullName evidence="7">Deoxyribonuclease V</fullName>
        <shortName evidence="7">DNase V</shortName>
    </alternativeName>
</protein>
<name>F8D4G6_HALXS</name>
<evidence type="ECO:0000256" key="3">
    <source>
        <dbReference type="ARBA" id="ARBA00022490"/>
    </source>
</evidence>
<sequence length="301" mass="31565">MSVSRPDLVPDAGLSREEMEALQREIAAAAVFEDDFAFDPRAVAASPAEPEDGAQTTLADSTAATGDAASSDSSGSSGDADPHSALENGTEAKPPIVAGVDQSFLTNDDGDQDRALSAVVATQAGDVIERASAVTDLEIPYIPGLLSFREGKPILAALEELSVEPDLLLFDGSGRIHFRQAGIATHMGVVLDVPSVGVAKSLLCGTPTEETDNLSEGTRVPIESNSRVDAPDGTLLGYAVQTRQYDSPNRYINPLYVSPGHRVGPETAADIALDCATSYKLPEPVRLADNYAGEAKRELQD</sequence>
<keyword evidence="7" id="KW-0227">DNA damage</keyword>
<dbReference type="HAMAP" id="MF_00801">
    <property type="entry name" value="Endonuclease_5"/>
    <property type="match status" value="1"/>
</dbReference>
<dbReference type="GO" id="GO:0005737">
    <property type="term" value="C:cytoplasm"/>
    <property type="evidence" value="ECO:0007669"/>
    <property type="project" value="UniProtKB-SubCell"/>
</dbReference>
<evidence type="ECO:0000256" key="7">
    <source>
        <dbReference type="HAMAP-Rule" id="MF_00801"/>
    </source>
</evidence>
<keyword evidence="10" id="KW-1185">Reference proteome</keyword>
<evidence type="ECO:0000313" key="9">
    <source>
        <dbReference type="EMBL" id="AEH38711.1"/>
    </source>
</evidence>
<proteinExistence type="inferred from homology"/>
<feature type="region of interest" description="Disordered" evidence="8">
    <location>
        <begin position="42"/>
        <end position="93"/>
    </location>
</feature>
<keyword evidence="7" id="KW-0460">Magnesium</keyword>
<comment type="similarity">
    <text evidence="7">Belongs to the endonuclease V family.</text>
</comment>
<dbReference type="InterPro" id="IPR007581">
    <property type="entry name" value="Endonuclease-V"/>
</dbReference>
<evidence type="ECO:0000256" key="8">
    <source>
        <dbReference type="SAM" id="MobiDB-lite"/>
    </source>
</evidence>
<comment type="function">
    <text evidence="7">DNA repair enzyme involved in the repair of deaminated bases. Selectively cleaves double-stranded DNA at the second phosphodiester bond 3' to a deoxyinosine leaving behind the intact lesion on the nicked DNA.</text>
</comment>
<feature type="binding site" evidence="7">
    <location>
        <position position="171"/>
    </location>
    <ligand>
        <name>Mg(2+)</name>
        <dbReference type="ChEBI" id="CHEBI:18420"/>
    </ligand>
</feature>
<keyword evidence="7" id="KW-0234">DNA repair</keyword>
<dbReference type="GO" id="GO:0000287">
    <property type="term" value="F:magnesium ion binding"/>
    <property type="evidence" value="ECO:0007669"/>
    <property type="project" value="UniProtKB-UniRule"/>
</dbReference>
<evidence type="ECO:0000256" key="2">
    <source>
        <dbReference type="ARBA" id="ARBA00004496"/>
    </source>
</evidence>
<evidence type="ECO:0000313" key="10">
    <source>
        <dbReference type="Proteomes" id="UP000006794"/>
    </source>
</evidence>
<dbReference type="GO" id="GO:0003727">
    <property type="term" value="F:single-stranded RNA binding"/>
    <property type="evidence" value="ECO:0007669"/>
    <property type="project" value="TreeGrafter"/>
</dbReference>
<evidence type="ECO:0000256" key="4">
    <source>
        <dbReference type="ARBA" id="ARBA00022722"/>
    </source>
</evidence>
<feature type="site" description="Interaction with target DNA" evidence="7">
    <location>
        <position position="141"/>
    </location>
</feature>
<evidence type="ECO:0000256" key="5">
    <source>
        <dbReference type="ARBA" id="ARBA00022759"/>
    </source>
</evidence>
<keyword evidence="4 7" id="KW-0540">Nuclease</keyword>
<keyword evidence="6 7" id="KW-0378">Hydrolase</keyword>
<feature type="compositionally biased region" description="Low complexity" evidence="8">
    <location>
        <begin position="59"/>
        <end position="79"/>
    </location>
</feature>
<organism evidence="9 10">
    <name type="scientific">Halopiger xanaduensis (strain DSM 18323 / JCM 14033 / SH-6)</name>
    <dbReference type="NCBI Taxonomy" id="797210"/>
    <lineage>
        <taxon>Archaea</taxon>
        <taxon>Methanobacteriati</taxon>
        <taxon>Methanobacteriota</taxon>
        <taxon>Stenosarchaea group</taxon>
        <taxon>Halobacteria</taxon>
        <taxon>Halobacteriales</taxon>
        <taxon>Natrialbaceae</taxon>
        <taxon>Halopiger</taxon>
    </lineage>
</organism>
<feature type="binding site" evidence="7">
    <location>
        <position position="101"/>
    </location>
    <ligand>
        <name>Mg(2+)</name>
        <dbReference type="ChEBI" id="CHEBI:18420"/>
    </ligand>
</feature>
<keyword evidence="7" id="KW-0479">Metal-binding</keyword>
<dbReference type="CDD" id="cd06559">
    <property type="entry name" value="Endonuclease_V"/>
    <property type="match status" value="1"/>
</dbReference>
<keyword evidence="5 7" id="KW-0255">Endonuclease</keyword>
<dbReference type="Proteomes" id="UP000006794">
    <property type="component" value="Chromosome"/>
</dbReference>
<accession>F8D4G6</accession>